<name>A0A2U2JBX6_9FLAO</name>
<dbReference type="Proteomes" id="UP000245670">
    <property type="component" value="Unassembled WGS sequence"/>
</dbReference>
<comment type="caution">
    <text evidence="1">The sequence shown here is derived from an EMBL/GenBank/DDBJ whole genome shotgun (WGS) entry which is preliminary data.</text>
</comment>
<proteinExistence type="predicted"/>
<gene>
    <name evidence="1" type="ORF">DIS07_05220</name>
</gene>
<evidence type="ECO:0008006" key="3">
    <source>
        <dbReference type="Google" id="ProtNLM"/>
    </source>
</evidence>
<dbReference type="OrthoDB" id="9811934at2"/>
<dbReference type="PANTHER" id="PTHR42754:SF1">
    <property type="entry name" value="LIPOPROTEIN"/>
    <property type="match status" value="1"/>
</dbReference>
<reference evidence="1 2" key="1">
    <citation type="submission" date="2018-05" db="EMBL/GenBank/DDBJ databases">
        <title>Polaribacter aquimarinus sp. nov., isolated from sediment in a sediment of sea.</title>
        <authorList>
            <person name="Lu D."/>
        </authorList>
    </citation>
    <scope>NUCLEOTIDE SEQUENCE [LARGE SCALE GENOMIC DNA]</scope>
    <source>
        <strain evidence="1 2">ZY113</strain>
    </source>
</reference>
<dbReference type="AlphaFoldDB" id="A0A2U2JBX6"/>
<keyword evidence="2" id="KW-1185">Reference proteome</keyword>
<protein>
    <recommendedName>
        <fullName evidence="3">Bulb-type lectin domain-containing protein</fullName>
    </recommendedName>
</protein>
<accession>A0A2U2JBX6</accession>
<dbReference type="EMBL" id="QFFG01000002">
    <property type="protein sequence ID" value="PWG05843.1"/>
    <property type="molecule type" value="Genomic_DNA"/>
</dbReference>
<dbReference type="RefSeq" id="WP_109404175.1">
    <property type="nucleotide sequence ID" value="NZ_QFFG01000002.1"/>
</dbReference>
<evidence type="ECO:0000313" key="1">
    <source>
        <dbReference type="EMBL" id="PWG05843.1"/>
    </source>
</evidence>
<evidence type="ECO:0000313" key="2">
    <source>
        <dbReference type="Proteomes" id="UP000245670"/>
    </source>
</evidence>
<dbReference type="SUPFAM" id="SSF50998">
    <property type="entry name" value="Quinoprotein alcohol dehydrogenase-like"/>
    <property type="match status" value="1"/>
</dbReference>
<dbReference type="PROSITE" id="PS51257">
    <property type="entry name" value="PROKAR_LIPOPROTEIN"/>
    <property type="match status" value="1"/>
</dbReference>
<sequence length="443" mass="48164">MKNYWLIFCLFFFTSCSKESTISLPDITPATIEVLSVKTFGGSNNDVIKSVTHTADGGYITLGYTQSNNGDITSKNDTSFDFWVMKFSGNNTLLWSKIFGGSDDDRGEKIIETTDGGYAILGYSQSIDKNISSAGSKDFLLIKLTKNGSISWQKTFGFKGSDYGITLIQTKDNGYLITGVLDITASDGQGNSKSANIKHAGGDVWVIKLNNSGNLEWSKYFGGSFTDTPFGVVETQDNSYLIAASSDSDDFNISNNKGSYDFWILKIASDGKLIWEKSFGGSEIDEARGIATTNEGDFIIVGDTRSSDKDVTLNNGAADIWMLKITSDGNLIWQKSIGASGFETARSITKTQDNGFLIAGSSRSTDNGFINKGQNDALILKIDNNGNLLWKKTIGGSEIDFLYDIKELNNNSIVAVGESKSADKDITKNKGFTDALILKLKEK</sequence>
<dbReference type="InterPro" id="IPR011047">
    <property type="entry name" value="Quinoprotein_ADH-like_sf"/>
</dbReference>
<organism evidence="1 2">
    <name type="scientific">Polaribacter aquimarinus</name>
    <dbReference type="NCBI Taxonomy" id="2100726"/>
    <lineage>
        <taxon>Bacteria</taxon>
        <taxon>Pseudomonadati</taxon>
        <taxon>Bacteroidota</taxon>
        <taxon>Flavobacteriia</taxon>
        <taxon>Flavobacteriales</taxon>
        <taxon>Flavobacteriaceae</taxon>
    </lineage>
</organism>
<dbReference type="PANTHER" id="PTHR42754">
    <property type="entry name" value="ENDOGLUCANASE"/>
    <property type="match status" value="1"/>
</dbReference>